<dbReference type="SUPFAM" id="SSF75632">
    <property type="entry name" value="Cullin homology domain"/>
    <property type="match status" value="1"/>
</dbReference>
<dbReference type="PANTHER" id="PTHR45957:SF1">
    <property type="entry name" value="ANAPHASE-PROMOTING COMPLEX SUBUNIT 2"/>
    <property type="match status" value="1"/>
</dbReference>
<dbReference type="SMART" id="SM00182">
    <property type="entry name" value="CULLIN"/>
    <property type="match status" value="1"/>
</dbReference>
<evidence type="ECO:0000256" key="1">
    <source>
        <dbReference type="ARBA" id="ARBA00016068"/>
    </source>
</evidence>
<feature type="region of interest" description="Disordered" evidence="7">
    <location>
        <begin position="527"/>
        <end position="599"/>
    </location>
</feature>
<feature type="region of interest" description="Disordered" evidence="7">
    <location>
        <begin position="909"/>
        <end position="952"/>
    </location>
</feature>
<dbReference type="Gene3D" id="1.20.1310.10">
    <property type="entry name" value="Cullin Repeats"/>
    <property type="match status" value="1"/>
</dbReference>
<dbReference type="SUPFAM" id="SSF46785">
    <property type="entry name" value="Winged helix' DNA-binding domain"/>
    <property type="match status" value="1"/>
</dbReference>
<evidence type="ECO:0000256" key="7">
    <source>
        <dbReference type="SAM" id="MobiDB-lite"/>
    </source>
</evidence>
<feature type="compositionally biased region" description="Polar residues" evidence="7">
    <location>
        <begin position="914"/>
        <end position="926"/>
    </location>
</feature>
<keyword evidence="4" id="KW-0833">Ubl conjugation pathway</keyword>
<dbReference type="Pfam" id="PF08672">
    <property type="entry name" value="ANAPC2"/>
    <property type="match status" value="1"/>
</dbReference>
<evidence type="ECO:0000256" key="3">
    <source>
        <dbReference type="ARBA" id="ARBA00022776"/>
    </source>
</evidence>
<dbReference type="PANTHER" id="PTHR45957">
    <property type="entry name" value="ANAPHASE-PROMOTING COMPLEX SUBUNIT 2"/>
    <property type="match status" value="1"/>
</dbReference>
<dbReference type="EMBL" id="JAZGSY010000083">
    <property type="protein sequence ID" value="KAL1841194.1"/>
    <property type="molecule type" value="Genomic_DNA"/>
</dbReference>
<dbReference type="SMART" id="SM01013">
    <property type="entry name" value="APC2"/>
    <property type="match status" value="1"/>
</dbReference>
<reference evidence="9 10" key="1">
    <citation type="journal article" date="2024" name="Commun. Biol.">
        <title>Comparative genomic analysis of thermophilic fungi reveals convergent evolutionary adaptations and gene losses.</title>
        <authorList>
            <person name="Steindorff A.S."/>
            <person name="Aguilar-Pontes M.V."/>
            <person name="Robinson A.J."/>
            <person name="Andreopoulos B."/>
            <person name="LaButti K."/>
            <person name="Kuo A."/>
            <person name="Mondo S."/>
            <person name="Riley R."/>
            <person name="Otillar R."/>
            <person name="Haridas S."/>
            <person name="Lipzen A."/>
            <person name="Grimwood J."/>
            <person name="Schmutz J."/>
            <person name="Clum A."/>
            <person name="Reid I.D."/>
            <person name="Moisan M.C."/>
            <person name="Butler G."/>
            <person name="Nguyen T.T.M."/>
            <person name="Dewar K."/>
            <person name="Conant G."/>
            <person name="Drula E."/>
            <person name="Henrissat B."/>
            <person name="Hansel C."/>
            <person name="Singer S."/>
            <person name="Hutchinson M.I."/>
            <person name="de Vries R.P."/>
            <person name="Natvig D.O."/>
            <person name="Powell A.J."/>
            <person name="Tsang A."/>
            <person name="Grigoriev I.V."/>
        </authorList>
    </citation>
    <scope>NUCLEOTIDE SEQUENCE [LARGE SCALE GENOMIC DNA]</scope>
    <source>
        <strain evidence="9 10">CBS 620.91</strain>
    </source>
</reference>
<evidence type="ECO:0000256" key="4">
    <source>
        <dbReference type="ARBA" id="ARBA00022786"/>
    </source>
</evidence>
<sequence length="1026" mass="112959">MPATVASQWQDRQRRVFQSVFPIDVNHPATHPVRDSLSGTRGRRKEHIPLQSVATQPLLHPGAAVAAGDQAAYDRAWRIVTAHITLPPSATGDNSFGSLAADSQQNLQSSASAEFYEAFEVLVNANALLPGAARNDDVLSWHGRQVRAHYTQRVMPLLAACVDDGDGDGGDEGHDRRKDNHHDERHMAIVMNSIRTLEAALRLYFYGLNQLLSGFARLAHVSPEAAKDAESLNDRFRRDLHALVSNSAPAGLMRSVKAVLVRLAGTILGIPDPGMRGGRDGPNIPNPEDLKVQAARERLLQLTQQLHNVGLTGERFQTLFAEVMDAIMSEFVTGAFAGVWSPTDPRPLSAAMSLSASLSAASPCITRLSDWVENHFARLAYEVLTCISTNNPQGPLPVSLADVKMYQSLALGRLAALRIQELFDIALAWPDSRPALDDLRATITTPARRKQLTDGFSKALQKRLLHPGCSTLEILRTYISIIRTLHALDPTRVLLSSVERGLQMYLCQREDAIRVVVAGLLANPEEMQAQKEVRESSKRQREKAYQDGAGRSRRRGKVADDDPFLTTPSKPSFRTPRGTTPETPLARNPNNAASEHSKHPPKLVELALLLHEPSQNRAASPSEDAIADLDWDDMNWVPDPIDAGDGYRRPRSVDVIGTIIAALGSGDTFIKEFSIVMADRLLSDNSDNNSGGRDSAAPRFDQELRVLALLKRRFGEASLQACDVMIRDVQDSRRVDGIICRERARERERGRNLGRGGAGEDDMDYHARILSRLFWPGLDREHFLLPPEVEQQQKRYEAGYESLKSRRKLTWLNQLGRARVELELRDRTVVVDCSTVEATVIHAFQRPEGNGDDDAAAPPVQKSVDDLYMQLQMDEDLIAAALHFWAGQGVLRRVGGPGSNTYVVAESLVDETAPGSTTGAAPSDSDQPMDEEQQAAQEGDSAAPVAGGGSMSAKELERREIYWRYVQGMLTNASASMPLAQMAMMMRMLIADGFAWSNEELQDFLAEKVAAGEMEVVGGKYRLVKK</sequence>
<dbReference type="Pfam" id="PF25773">
    <property type="entry name" value="TPR_ANAPC2"/>
    <property type="match status" value="1"/>
</dbReference>
<feature type="compositionally biased region" description="Polar residues" evidence="7">
    <location>
        <begin position="566"/>
        <end position="594"/>
    </location>
</feature>
<keyword evidence="2" id="KW-0132">Cell division</keyword>
<evidence type="ECO:0000313" key="10">
    <source>
        <dbReference type="Proteomes" id="UP001583172"/>
    </source>
</evidence>
<dbReference type="InterPro" id="IPR057975">
    <property type="entry name" value="TPR_ANAPC2"/>
</dbReference>
<dbReference type="InterPro" id="IPR044554">
    <property type="entry name" value="ANAPC2"/>
</dbReference>
<comment type="caution">
    <text evidence="9">The sequence shown here is derived from an EMBL/GenBank/DDBJ whole genome shotgun (WGS) entry which is preliminary data.</text>
</comment>
<dbReference type="Proteomes" id="UP001583172">
    <property type="component" value="Unassembled WGS sequence"/>
</dbReference>
<name>A0ABR3VH41_HUMIN</name>
<gene>
    <name evidence="9" type="ORF">VTJ49DRAFT_7315</name>
</gene>
<protein>
    <recommendedName>
        <fullName evidence="1">Anaphase-promoting complex subunit 2</fullName>
    </recommendedName>
</protein>
<dbReference type="InterPro" id="IPR036390">
    <property type="entry name" value="WH_DNA-bd_sf"/>
</dbReference>
<dbReference type="InterPro" id="IPR014786">
    <property type="entry name" value="ANAPC2_C"/>
</dbReference>
<evidence type="ECO:0000259" key="8">
    <source>
        <dbReference type="PROSITE" id="PS50069"/>
    </source>
</evidence>
<dbReference type="InterPro" id="IPR036388">
    <property type="entry name" value="WH-like_DNA-bd_sf"/>
</dbReference>
<dbReference type="InterPro" id="IPR016158">
    <property type="entry name" value="Cullin_homology"/>
</dbReference>
<evidence type="ECO:0000256" key="5">
    <source>
        <dbReference type="ARBA" id="ARBA00023306"/>
    </source>
</evidence>
<dbReference type="Pfam" id="PF26557">
    <property type="entry name" value="Cullin_AB"/>
    <property type="match status" value="1"/>
</dbReference>
<evidence type="ECO:0000256" key="6">
    <source>
        <dbReference type="PROSITE-ProRule" id="PRU00330"/>
    </source>
</evidence>
<evidence type="ECO:0000313" key="9">
    <source>
        <dbReference type="EMBL" id="KAL1841194.1"/>
    </source>
</evidence>
<keyword evidence="10" id="KW-1185">Reference proteome</keyword>
<dbReference type="Gene3D" id="3.30.230.130">
    <property type="entry name" value="Cullin, Chain C, Domain 2"/>
    <property type="match status" value="1"/>
</dbReference>
<dbReference type="InterPro" id="IPR059120">
    <property type="entry name" value="Cullin-like_AB"/>
</dbReference>
<evidence type="ECO:0000256" key="2">
    <source>
        <dbReference type="ARBA" id="ARBA00022618"/>
    </source>
</evidence>
<feature type="compositionally biased region" description="Basic and acidic residues" evidence="7">
    <location>
        <begin position="528"/>
        <end position="545"/>
    </location>
</feature>
<accession>A0ABR3VH41</accession>
<dbReference type="InterPro" id="IPR036317">
    <property type="entry name" value="Cullin_homology_sf"/>
</dbReference>
<dbReference type="PROSITE" id="PS50069">
    <property type="entry name" value="CULLIN_2"/>
    <property type="match status" value="1"/>
</dbReference>
<keyword evidence="5" id="KW-0131">Cell cycle</keyword>
<keyword evidence="3" id="KW-0498">Mitosis</keyword>
<feature type="domain" description="Cullin family profile" evidence="8">
    <location>
        <begin position="658"/>
        <end position="886"/>
    </location>
</feature>
<organism evidence="9 10">
    <name type="scientific">Humicola insolens</name>
    <name type="common">Soft-rot fungus</name>
    <dbReference type="NCBI Taxonomy" id="85995"/>
    <lineage>
        <taxon>Eukaryota</taxon>
        <taxon>Fungi</taxon>
        <taxon>Dikarya</taxon>
        <taxon>Ascomycota</taxon>
        <taxon>Pezizomycotina</taxon>
        <taxon>Sordariomycetes</taxon>
        <taxon>Sordariomycetidae</taxon>
        <taxon>Sordariales</taxon>
        <taxon>Chaetomiaceae</taxon>
        <taxon>Mycothermus</taxon>
    </lineage>
</organism>
<comment type="similarity">
    <text evidence="6">Belongs to the cullin family.</text>
</comment>
<dbReference type="Gene3D" id="1.10.10.10">
    <property type="entry name" value="Winged helix-like DNA-binding domain superfamily/Winged helix DNA-binding domain"/>
    <property type="match status" value="1"/>
</dbReference>
<proteinExistence type="inferred from homology"/>